<dbReference type="PANTHER" id="PTHR10142">
    <property type="entry name" value="DNA REPAIR PROTEIN COMPLEMENTING XP-A CELLS"/>
    <property type="match status" value="1"/>
</dbReference>
<feature type="region of interest" description="Disordered" evidence="11">
    <location>
        <begin position="383"/>
        <end position="411"/>
    </location>
</feature>
<evidence type="ECO:0000256" key="12">
    <source>
        <dbReference type="SAM" id="Phobius"/>
    </source>
</evidence>
<comment type="caution">
    <text evidence="14">The sequence shown here is derived from an EMBL/GenBank/DDBJ whole genome shotgun (WGS) entry which is preliminary data.</text>
</comment>
<feature type="domain" description="XPA C-terminal" evidence="13">
    <location>
        <begin position="483"/>
        <end position="533"/>
    </location>
</feature>
<dbReference type="PANTHER" id="PTHR10142:SF0">
    <property type="entry name" value="DNA REPAIR PROTEIN COMPLEMENTING XP-A CELLS"/>
    <property type="match status" value="1"/>
</dbReference>
<keyword evidence="12" id="KW-1133">Transmembrane helix</keyword>
<dbReference type="Pfam" id="PF10032">
    <property type="entry name" value="Pho88"/>
    <property type="match status" value="1"/>
</dbReference>
<dbReference type="GO" id="GO:0005783">
    <property type="term" value="C:endoplasmic reticulum"/>
    <property type="evidence" value="ECO:0007669"/>
    <property type="project" value="InterPro"/>
</dbReference>
<dbReference type="InterPro" id="IPR012098">
    <property type="entry name" value="SND3_fun"/>
</dbReference>
<keyword evidence="4" id="KW-0227">DNA damage</keyword>
<feature type="region of interest" description="Disordered" evidence="11">
    <location>
        <begin position="295"/>
        <end position="360"/>
    </location>
</feature>
<name>A0A8H5IMD4_9HYPO</name>
<evidence type="ECO:0000256" key="9">
    <source>
        <dbReference type="ARBA" id="ARBA00023242"/>
    </source>
</evidence>
<dbReference type="Pfam" id="PF05181">
    <property type="entry name" value="XPA_C"/>
    <property type="match status" value="1"/>
</dbReference>
<dbReference type="InterPro" id="IPR022658">
    <property type="entry name" value="XPA_CS"/>
</dbReference>
<evidence type="ECO:0000313" key="15">
    <source>
        <dbReference type="Proteomes" id="UP000522262"/>
    </source>
</evidence>
<evidence type="ECO:0000256" key="8">
    <source>
        <dbReference type="ARBA" id="ARBA00023204"/>
    </source>
</evidence>
<dbReference type="GO" id="GO:0000110">
    <property type="term" value="C:nucleotide-excision repair factor 1 complex"/>
    <property type="evidence" value="ECO:0007669"/>
    <property type="project" value="TreeGrafter"/>
</dbReference>
<dbReference type="SUPFAM" id="SSF46955">
    <property type="entry name" value="Putative DNA-binding domain"/>
    <property type="match status" value="1"/>
</dbReference>
<dbReference type="GO" id="GO:0045047">
    <property type="term" value="P:protein targeting to ER"/>
    <property type="evidence" value="ECO:0007669"/>
    <property type="project" value="InterPro"/>
</dbReference>
<dbReference type="Gene3D" id="3.90.530.10">
    <property type="entry name" value="XPA C-terminal domain"/>
    <property type="match status" value="1"/>
</dbReference>
<evidence type="ECO:0000256" key="3">
    <source>
        <dbReference type="ARBA" id="ARBA00022723"/>
    </source>
</evidence>
<dbReference type="PROSITE" id="PS00753">
    <property type="entry name" value="XPA_2"/>
    <property type="match status" value="1"/>
</dbReference>
<evidence type="ECO:0000256" key="7">
    <source>
        <dbReference type="ARBA" id="ARBA00023125"/>
    </source>
</evidence>
<keyword evidence="9" id="KW-0539">Nucleus</keyword>
<dbReference type="GO" id="GO:0000715">
    <property type="term" value="P:nucleotide-excision repair, DNA damage recognition"/>
    <property type="evidence" value="ECO:0007669"/>
    <property type="project" value="TreeGrafter"/>
</dbReference>
<accession>A0A8H5IMD4</accession>
<dbReference type="InterPro" id="IPR022656">
    <property type="entry name" value="XPA_C"/>
</dbReference>
<dbReference type="GO" id="GO:1901255">
    <property type="term" value="P:nucleotide-excision repair involved in interstrand cross-link repair"/>
    <property type="evidence" value="ECO:0007669"/>
    <property type="project" value="TreeGrafter"/>
</dbReference>
<sequence>MALSPQITNLIIILGMMQVSKRVPFDDPFVLNVVRAVYLASNVIIAALYFYTQLKINKKKDLTTLKYVEPAPMGSTEEGKLVTTTVHAYDNQQIRTAFRGQAMGIAMMAFMHIYMKYTNPLLIQSIIPLKSAFENNMVKIHVLGQPAAGDLKRPFKQPQGFMSAMQGGPAQSDKKAVEAAERAGRGGAKEESRQSAPPPPIAVIEDPGSNFSTSGFGLFSLNSLQIPSFNFSSGFVTKAAVSFCVLLPHLPFRLLIMERPSTPPRATKPAPTITPPTPEVTKRIEENRLRAKAIRDQREAEQRATGTVPEIPKSSGGFVPTEDVYISKTANGKRPYSSISTADASKGTNRDGRNKGEEETLRPARKFTKFVDYNMSAMTDTKGGFLSTEDDPHNYALGGKKPGQSEDDQRPKHMSVQEWERLQLIRNLKRLKSGPFEPGLSVLADDETRKKCQDCKSLEIDFVWEEVFHICVCNKCKEKYPEKYSLLTKTECKEDYLLTDPELRDPELLPHLSKPNPHKSHWHDMMLFLRCQVEEYAIKTKWGSSEALDAEYERRETQKKARKEAKFKEKLLDLKKKTRTDAFRRQAGNLSKSGASKFGDAIGGGRHVHEWGRTVENEDGMTVKTCVDCGMEVEELVF</sequence>
<evidence type="ECO:0000256" key="11">
    <source>
        <dbReference type="SAM" id="MobiDB-lite"/>
    </source>
</evidence>
<keyword evidence="5" id="KW-0863">Zinc-finger</keyword>
<feature type="transmembrane region" description="Helical" evidence="12">
    <location>
        <begin position="29"/>
        <end position="51"/>
    </location>
</feature>
<proteinExistence type="inferred from homology"/>
<dbReference type="GO" id="GO:0006284">
    <property type="term" value="P:base-excision repair"/>
    <property type="evidence" value="ECO:0007669"/>
    <property type="project" value="TreeGrafter"/>
</dbReference>
<keyword evidence="7" id="KW-0238">DNA-binding</keyword>
<dbReference type="InterPro" id="IPR000465">
    <property type="entry name" value="XPA/RAD14"/>
</dbReference>
<dbReference type="AlphaFoldDB" id="A0A8H5IMD4"/>
<evidence type="ECO:0000313" key="14">
    <source>
        <dbReference type="EMBL" id="KAF5538520.1"/>
    </source>
</evidence>
<feature type="compositionally biased region" description="Polar residues" evidence="11">
    <location>
        <begin position="337"/>
        <end position="347"/>
    </location>
</feature>
<evidence type="ECO:0000256" key="6">
    <source>
        <dbReference type="ARBA" id="ARBA00022833"/>
    </source>
</evidence>
<keyword evidence="3" id="KW-0479">Metal-binding</keyword>
<feature type="transmembrane region" description="Helical" evidence="12">
    <location>
        <begin position="97"/>
        <end position="115"/>
    </location>
</feature>
<feature type="compositionally biased region" description="Basic and acidic residues" evidence="11">
    <location>
        <begin position="172"/>
        <end position="193"/>
    </location>
</feature>
<evidence type="ECO:0000256" key="4">
    <source>
        <dbReference type="ARBA" id="ARBA00022763"/>
    </source>
</evidence>
<dbReference type="InterPro" id="IPR009061">
    <property type="entry name" value="DNA-bd_dom_put_sf"/>
</dbReference>
<evidence type="ECO:0000256" key="2">
    <source>
        <dbReference type="ARBA" id="ARBA00005548"/>
    </source>
</evidence>
<evidence type="ECO:0000256" key="10">
    <source>
        <dbReference type="ARBA" id="ARBA00072989"/>
    </source>
</evidence>
<comment type="similarity">
    <text evidence="2">Belongs to the XPA family.</text>
</comment>
<protein>
    <recommendedName>
        <fullName evidence="10">DNA repair protein RAD14</fullName>
    </recommendedName>
</protein>
<dbReference type="Proteomes" id="UP000522262">
    <property type="component" value="Unassembled WGS sequence"/>
</dbReference>
<evidence type="ECO:0000256" key="1">
    <source>
        <dbReference type="ARBA" id="ARBA00004123"/>
    </source>
</evidence>
<dbReference type="NCBIfam" id="TIGR00598">
    <property type="entry name" value="rad14"/>
    <property type="match status" value="1"/>
</dbReference>
<dbReference type="InterPro" id="IPR037129">
    <property type="entry name" value="XPA_sf"/>
</dbReference>
<organism evidence="14 15">
    <name type="scientific">Fusarium mexicanum</name>
    <dbReference type="NCBI Taxonomy" id="751941"/>
    <lineage>
        <taxon>Eukaryota</taxon>
        <taxon>Fungi</taxon>
        <taxon>Dikarya</taxon>
        <taxon>Ascomycota</taxon>
        <taxon>Pezizomycotina</taxon>
        <taxon>Sordariomycetes</taxon>
        <taxon>Hypocreomycetidae</taxon>
        <taxon>Hypocreales</taxon>
        <taxon>Nectriaceae</taxon>
        <taxon>Fusarium</taxon>
        <taxon>Fusarium fujikuroi species complex</taxon>
    </lineage>
</organism>
<dbReference type="FunFam" id="3.90.530.10:FF:000003">
    <property type="entry name" value="Dna repair rad14 protein"/>
    <property type="match status" value="1"/>
</dbReference>
<evidence type="ECO:0000256" key="5">
    <source>
        <dbReference type="ARBA" id="ARBA00022771"/>
    </source>
</evidence>
<dbReference type="CDD" id="cd21077">
    <property type="entry name" value="DBD_Rad14"/>
    <property type="match status" value="1"/>
</dbReference>
<keyword evidence="6" id="KW-0862">Zinc</keyword>
<keyword evidence="15" id="KW-1185">Reference proteome</keyword>
<keyword evidence="12" id="KW-0812">Transmembrane</keyword>
<reference evidence="14 15" key="1">
    <citation type="submission" date="2020-05" db="EMBL/GenBank/DDBJ databases">
        <title>Identification and distribution of gene clusters putatively required for synthesis of sphingolipid metabolism inhibitors in phylogenetically diverse species of the filamentous fungus Fusarium.</title>
        <authorList>
            <person name="Kim H.-S."/>
            <person name="Busman M."/>
            <person name="Brown D.W."/>
            <person name="Divon H."/>
            <person name="Uhlig S."/>
            <person name="Proctor R.H."/>
        </authorList>
    </citation>
    <scope>NUCLEOTIDE SEQUENCE [LARGE SCALE GENOMIC DNA]</scope>
    <source>
        <strain evidence="14 15">NRRL 53147</strain>
    </source>
</reference>
<feature type="compositionally biased region" description="Basic and acidic residues" evidence="11">
    <location>
        <begin position="348"/>
        <end position="360"/>
    </location>
</feature>
<dbReference type="GO" id="GO:0003684">
    <property type="term" value="F:damaged DNA binding"/>
    <property type="evidence" value="ECO:0007669"/>
    <property type="project" value="InterPro"/>
</dbReference>
<comment type="subcellular location">
    <subcellularLocation>
        <location evidence="1">Nucleus</location>
    </subcellularLocation>
</comment>
<feature type="region of interest" description="Disordered" evidence="11">
    <location>
        <begin position="161"/>
        <end position="205"/>
    </location>
</feature>
<dbReference type="EMBL" id="JAAOAM010000218">
    <property type="protein sequence ID" value="KAF5538520.1"/>
    <property type="molecule type" value="Genomic_DNA"/>
</dbReference>
<dbReference type="GO" id="GO:0008270">
    <property type="term" value="F:zinc ion binding"/>
    <property type="evidence" value="ECO:0007669"/>
    <property type="project" value="UniProtKB-KW"/>
</dbReference>
<evidence type="ECO:0000259" key="13">
    <source>
        <dbReference type="Pfam" id="PF05181"/>
    </source>
</evidence>
<dbReference type="GO" id="GO:0070914">
    <property type="term" value="P:UV-damage excision repair"/>
    <property type="evidence" value="ECO:0007669"/>
    <property type="project" value="TreeGrafter"/>
</dbReference>
<gene>
    <name evidence="14" type="ORF">FMEXI_9389</name>
</gene>
<keyword evidence="12" id="KW-0472">Membrane</keyword>
<keyword evidence="8" id="KW-0234">DNA repair</keyword>